<evidence type="ECO:0000313" key="3">
    <source>
        <dbReference type="Proteomes" id="UP000662873"/>
    </source>
</evidence>
<dbReference type="EMBL" id="AP021858">
    <property type="protein sequence ID" value="BBO24836.1"/>
    <property type="molecule type" value="Genomic_DNA"/>
</dbReference>
<name>A0A809S6Q4_9BACT</name>
<feature type="transmembrane region" description="Helical" evidence="1">
    <location>
        <begin position="414"/>
        <end position="432"/>
    </location>
</feature>
<evidence type="ECO:0000313" key="2">
    <source>
        <dbReference type="EMBL" id="BBO24836.1"/>
    </source>
</evidence>
<dbReference type="Proteomes" id="UP000662873">
    <property type="component" value="Chromosome"/>
</dbReference>
<dbReference type="KEGG" id="npy:NPRO_24310"/>
<reference evidence="2" key="1">
    <citation type="journal article" name="DNA Res.">
        <title>The physiological potential of anammox bacteria as revealed by their core genome structure.</title>
        <authorList>
            <person name="Okubo T."/>
            <person name="Toyoda A."/>
            <person name="Fukuhara K."/>
            <person name="Uchiyama I."/>
            <person name="Harigaya Y."/>
            <person name="Kuroiwa M."/>
            <person name="Suzuki T."/>
            <person name="Murakami Y."/>
            <person name="Suwa Y."/>
            <person name="Takami H."/>
        </authorList>
    </citation>
    <scope>NUCLEOTIDE SEQUENCE</scope>
    <source>
        <strain evidence="2">317325-2</strain>
    </source>
</reference>
<keyword evidence="1" id="KW-0812">Transmembrane</keyword>
<dbReference type="AlphaFoldDB" id="A0A809S6Q4"/>
<feature type="transmembrane region" description="Helical" evidence="1">
    <location>
        <begin position="359"/>
        <end position="377"/>
    </location>
</feature>
<organism evidence="2 3">
    <name type="scientific">Candidatus Nitrosymbiomonas proteolyticus</name>
    <dbReference type="NCBI Taxonomy" id="2608984"/>
    <lineage>
        <taxon>Bacteria</taxon>
        <taxon>Bacillati</taxon>
        <taxon>Armatimonadota</taxon>
        <taxon>Armatimonadota incertae sedis</taxon>
        <taxon>Candidatus Nitrosymbiomonas</taxon>
    </lineage>
</organism>
<evidence type="ECO:0000256" key="1">
    <source>
        <dbReference type="SAM" id="Phobius"/>
    </source>
</evidence>
<feature type="transmembrane region" description="Helical" evidence="1">
    <location>
        <begin position="540"/>
        <end position="559"/>
    </location>
</feature>
<feature type="transmembrane region" description="Helical" evidence="1">
    <location>
        <begin position="468"/>
        <end position="486"/>
    </location>
</feature>
<feature type="transmembrane region" description="Helical" evidence="1">
    <location>
        <begin position="389"/>
        <end position="408"/>
    </location>
</feature>
<keyword evidence="1" id="KW-1133">Transmembrane helix</keyword>
<feature type="transmembrane region" description="Helical" evidence="1">
    <location>
        <begin position="444"/>
        <end position="462"/>
    </location>
</feature>
<accession>A0A809S6Q4</accession>
<gene>
    <name evidence="2" type="ORF">NPRO_24310</name>
</gene>
<feature type="transmembrane region" description="Helical" evidence="1">
    <location>
        <begin position="491"/>
        <end position="510"/>
    </location>
</feature>
<keyword evidence="1" id="KW-0472">Membrane</keyword>
<sequence length="593" mass="65123">MAKLNPLLAAVGVAAGSMIVLGALPSTRWVLADQFRALITRHPTGDPYVEFSTGNIGELWRTSPAPANLKADEWAWLLPTARVSVEDVGPNERTTKFLEAHAAKYPDDPVVQGVLARNLCRYVQWGSAVRQPTQLQVEAARTLIEVCERGEKADPDNAFFPVLKAAMLEALGELERPKEFFLRASLLDRFDDFSRDESEAVIRTAEARFGFGGNRFRLEASSVGLHHLPLVRELLREILRANPGDTELRLAVIRQQYVLAKTTDAPADIMLARSGLTLATVPPDRLKPGSSYNAKDREQWSRDFLYDLRTKGDARNAEWAQEAFDRVEEARRATFVVTSGLDTTFSELFLNKTWHPSRMAAVLFLSVFAALVVVAWTRKRMPTRASGPVLGAIAVLGGLGRLLAELLTNAELSMTLPWLILLAVLAAFLLFLDRLRAHDPQSPPPPWWIAGVAVVLFIPALVIPENFYIAGGAMLAGVGLLLLVLYSNRPFLYWVLAILGLAVLALLTFFGATPEFLSIVPGTLLVAYVLLLVPARTRPAAASTLIFASLAVYWVAVGIELQRDSAAANLLRAWQAEPEQIKSASGLDKPLPL</sequence>
<feature type="transmembrane region" description="Helical" evidence="1">
    <location>
        <begin position="516"/>
        <end position="533"/>
    </location>
</feature>
<proteinExistence type="predicted"/>
<protein>
    <submittedName>
        <fullName evidence="2">Uncharacterized protein</fullName>
    </submittedName>
</protein>